<dbReference type="EMBL" id="BOPZ01000007">
    <property type="protein sequence ID" value="GIM28503.1"/>
    <property type="molecule type" value="Genomic_DNA"/>
</dbReference>
<name>A0A919VLD7_9CLOT</name>
<proteinExistence type="predicted"/>
<gene>
    <name evidence="1" type="ORF">CPJCM30710_11690</name>
</gene>
<dbReference type="Proteomes" id="UP000679179">
    <property type="component" value="Unassembled WGS sequence"/>
</dbReference>
<sequence length="87" mass="9943">MDKTEMLIKDTFKVLKINPSENLVKEKVLQYAAYAEIYSNHPIAVSIMNEFGEGMIKKSSIVSRKSRGSGLRLMLEKKRYSLVMIDS</sequence>
<dbReference type="SUPFAM" id="SSF81660">
    <property type="entry name" value="Metal cation-transporting ATPase, ATP-binding domain N"/>
    <property type="match status" value="1"/>
</dbReference>
<dbReference type="AlphaFoldDB" id="A0A919VLD7"/>
<dbReference type="Gene3D" id="3.40.1110.10">
    <property type="entry name" value="Calcium-transporting ATPase, cytoplasmic domain N"/>
    <property type="match status" value="1"/>
</dbReference>
<reference evidence="1" key="1">
    <citation type="submission" date="2021-03" db="EMBL/GenBank/DDBJ databases">
        <title>Taxonomic study of Clostridium polyendosporum from meadow-gley soil under rice.</title>
        <authorList>
            <person name="Kobayashi H."/>
            <person name="Tanizawa Y."/>
            <person name="Yagura M."/>
        </authorList>
    </citation>
    <scope>NUCLEOTIDE SEQUENCE</scope>
    <source>
        <strain evidence="1">JCM 30710</strain>
    </source>
</reference>
<evidence type="ECO:0000313" key="2">
    <source>
        <dbReference type="Proteomes" id="UP000679179"/>
    </source>
</evidence>
<protein>
    <submittedName>
        <fullName evidence="1">Uncharacterized protein</fullName>
    </submittedName>
</protein>
<organism evidence="1 2">
    <name type="scientific">Clostridium polyendosporum</name>
    <dbReference type="NCBI Taxonomy" id="69208"/>
    <lineage>
        <taxon>Bacteria</taxon>
        <taxon>Bacillati</taxon>
        <taxon>Bacillota</taxon>
        <taxon>Clostridia</taxon>
        <taxon>Eubacteriales</taxon>
        <taxon>Clostridiaceae</taxon>
        <taxon>Clostridium</taxon>
    </lineage>
</organism>
<dbReference type="GO" id="GO:0000166">
    <property type="term" value="F:nucleotide binding"/>
    <property type="evidence" value="ECO:0007669"/>
    <property type="project" value="InterPro"/>
</dbReference>
<dbReference type="InterPro" id="IPR023299">
    <property type="entry name" value="ATPase_P-typ_cyto_dom_N"/>
</dbReference>
<keyword evidence="2" id="KW-1185">Reference proteome</keyword>
<comment type="caution">
    <text evidence="1">The sequence shown here is derived from an EMBL/GenBank/DDBJ whole genome shotgun (WGS) entry which is preliminary data.</text>
</comment>
<dbReference type="RefSeq" id="WP_212903230.1">
    <property type="nucleotide sequence ID" value="NZ_BOPZ01000007.1"/>
</dbReference>
<accession>A0A919VLD7</accession>
<evidence type="ECO:0000313" key="1">
    <source>
        <dbReference type="EMBL" id="GIM28503.1"/>
    </source>
</evidence>